<keyword evidence="5" id="KW-1185">Reference proteome</keyword>
<evidence type="ECO:0000313" key="4">
    <source>
        <dbReference type="Proteomes" id="UP001154255"/>
    </source>
</evidence>
<dbReference type="EMBL" id="CAMXCS010000002">
    <property type="protein sequence ID" value="CAI3941570.1"/>
    <property type="molecule type" value="Genomic_DNA"/>
</dbReference>
<dbReference type="GO" id="GO:0005829">
    <property type="term" value="C:cytosol"/>
    <property type="evidence" value="ECO:0007669"/>
    <property type="project" value="TreeGrafter"/>
</dbReference>
<keyword evidence="3" id="KW-0378">Hydrolase</keyword>
<sequence>MQQRIGVLVGMQSEAKLARHLYPAAIEASGATKEGAKIALNRLIMANVTSIVSFGFAAGLDPLIKAGTILLPNVIHVNGKDYVSDPALRLKLGAEKSQIKVGALLHSDEIITASAEKQALFHKTGCVALDMESGIVAQYCEDHQIPFAVLRVVCDSAARDLPPLACMALSHDGNLNRIQMAKSLLSNPGQIAGLIKLGIDAGVAYTRLNSFVHHKNIFEGI</sequence>
<dbReference type="InterPro" id="IPR000845">
    <property type="entry name" value="Nucleoside_phosphorylase_d"/>
</dbReference>
<protein>
    <submittedName>
        <fullName evidence="2 3">Includes 5'-methylthioadenosine/S-adenosylhomocysteine nucleosidase MtnN and futalosine hydrolase MqnB (MtnN)</fullName>
    </submittedName>
</protein>
<dbReference type="Proteomes" id="UP001154255">
    <property type="component" value="Unassembled WGS sequence"/>
</dbReference>
<dbReference type="EMBL" id="CAMXCM010000002">
    <property type="protein sequence ID" value="CAI3941938.1"/>
    <property type="molecule type" value="Genomic_DNA"/>
</dbReference>
<proteinExistence type="predicted"/>
<dbReference type="GO" id="GO:0019284">
    <property type="term" value="P:L-methionine salvage from S-adenosylmethionine"/>
    <property type="evidence" value="ECO:0007669"/>
    <property type="project" value="TreeGrafter"/>
</dbReference>
<organism evidence="3 4">
    <name type="scientific">Commensalibacter communis</name>
    <dbReference type="NCBI Taxonomy" id="2972786"/>
    <lineage>
        <taxon>Bacteria</taxon>
        <taxon>Pseudomonadati</taxon>
        <taxon>Pseudomonadota</taxon>
        <taxon>Alphaproteobacteria</taxon>
        <taxon>Acetobacterales</taxon>
        <taxon>Acetobacteraceae</taxon>
    </lineage>
</organism>
<name>A0A9W4TPG9_9PROT</name>
<evidence type="ECO:0000259" key="1">
    <source>
        <dbReference type="Pfam" id="PF01048"/>
    </source>
</evidence>
<gene>
    <name evidence="2" type="ORF">R53529_LOCUS1146</name>
    <name evidence="3" type="ORF">R53530_LOCUS1288</name>
</gene>
<dbReference type="Proteomes" id="UP001154259">
    <property type="component" value="Unassembled WGS sequence"/>
</dbReference>
<dbReference type="PANTHER" id="PTHR46832:SF1">
    <property type="entry name" value="5'-METHYLTHIOADENOSINE_S-ADENOSYLHOMOCYSTEINE NUCLEOSIDASE"/>
    <property type="match status" value="1"/>
</dbReference>
<dbReference type="AlphaFoldDB" id="A0A9W4TPG9"/>
<evidence type="ECO:0000313" key="2">
    <source>
        <dbReference type="EMBL" id="CAI3941570.1"/>
    </source>
</evidence>
<dbReference type="GO" id="GO:0008930">
    <property type="term" value="F:methylthioadenosine nucleosidase activity"/>
    <property type="evidence" value="ECO:0007669"/>
    <property type="project" value="TreeGrafter"/>
</dbReference>
<dbReference type="InterPro" id="IPR035994">
    <property type="entry name" value="Nucleoside_phosphorylase_sf"/>
</dbReference>
<dbReference type="GO" id="GO:0008782">
    <property type="term" value="F:adenosylhomocysteine nucleosidase activity"/>
    <property type="evidence" value="ECO:0007669"/>
    <property type="project" value="TreeGrafter"/>
</dbReference>
<accession>A0A9W4TPG9</accession>
<evidence type="ECO:0000313" key="3">
    <source>
        <dbReference type="EMBL" id="CAI3941938.1"/>
    </source>
</evidence>
<evidence type="ECO:0000313" key="5">
    <source>
        <dbReference type="Proteomes" id="UP001154259"/>
    </source>
</evidence>
<dbReference type="Gene3D" id="3.40.50.1580">
    <property type="entry name" value="Nucleoside phosphorylase domain"/>
    <property type="match status" value="1"/>
</dbReference>
<dbReference type="Pfam" id="PF01048">
    <property type="entry name" value="PNP_UDP_1"/>
    <property type="match status" value="1"/>
</dbReference>
<dbReference type="GO" id="GO:0009116">
    <property type="term" value="P:nucleoside metabolic process"/>
    <property type="evidence" value="ECO:0007669"/>
    <property type="project" value="InterPro"/>
</dbReference>
<dbReference type="PANTHER" id="PTHR46832">
    <property type="entry name" value="5'-METHYLTHIOADENOSINE/S-ADENOSYLHOMOCYSTEINE NUCLEOSIDASE"/>
    <property type="match status" value="1"/>
</dbReference>
<reference evidence="3" key="1">
    <citation type="submission" date="2022-10" db="EMBL/GenBank/DDBJ databases">
        <authorList>
            <person name="Botero Cardona J."/>
        </authorList>
    </citation>
    <scope>NUCLEOTIDE SEQUENCE</scope>
    <source>
        <strain evidence="3">LMG 31819</strain>
        <strain evidence="2">R-53529</strain>
    </source>
</reference>
<dbReference type="SUPFAM" id="SSF53167">
    <property type="entry name" value="Purine and uridine phosphorylases"/>
    <property type="match status" value="1"/>
</dbReference>
<dbReference type="RefSeq" id="WP_271789585.1">
    <property type="nucleotide sequence ID" value="NZ_CAMXCJ010000003.1"/>
</dbReference>
<comment type="caution">
    <text evidence="3">The sequence shown here is derived from an EMBL/GenBank/DDBJ whole genome shotgun (WGS) entry which is preliminary data.</text>
</comment>
<feature type="domain" description="Nucleoside phosphorylase" evidence="1">
    <location>
        <begin position="35"/>
        <end position="160"/>
    </location>
</feature>